<dbReference type="Proteomes" id="UP000198825">
    <property type="component" value="Chromosome I"/>
</dbReference>
<feature type="transmembrane region" description="Helical" evidence="2">
    <location>
        <begin position="152"/>
        <end position="171"/>
    </location>
</feature>
<feature type="region of interest" description="Disordered" evidence="1">
    <location>
        <begin position="111"/>
        <end position="136"/>
    </location>
</feature>
<evidence type="ECO:0000256" key="1">
    <source>
        <dbReference type="SAM" id="MobiDB-lite"/>
    </source>
</evidence>
<dbReference type="EMBL" id="LT629799">
    <property type="protein sequence ID" value="SDU98740.1"/>
    <property type="molecule type" value="Genomic_DNA"/>
</dbReference>
<feature type="region of interest" description="Disordered" evidence="1">
    <location>
        <begin position="1"/>
        <end position="20"/>
    </location>
</feature>
<reference evidence="5" key="1">
    <citation type="submission" date="2016-10" db="EMBL/GenBank/DDBJ databases">
        <authorList>
            <person name="Varghese N."/>
            <person name="Submissions S."/>
        </authorList>
    </citation>
    <scope>NUCLEOTIDE SEQUENCE [LARGE SCALE GENOMIC DNA]</scope>
    <source>
        <strain evidence="5">DSM 21743</strain>
    </source>
</reference>
<keyword evidence="2" id="KW-0812">Transmembrane</keyword>
<dbReference type="Pfam" id="PF09350">
    <property type="entry name" value="DJC28_CD"/>
    <property type="match status" value="1"/>
</dbReference>
<feature type="transmembrane region" description="Helical" evidence="2">
    <location>
        <begin position="177"/>
        <end position="198"/>
    </location>
</feature>
<evidence type="ECO:0000313" key="4">
    <source>
        <dbReference type="EMBL" id="SDU98740.1"/>
    </source>
</evidence>
<gene>
    <name evidence="4" type="ORF">SAMN04488544_3045</name>
</gene>
<protein>
    <recommendedName>
        <fullName evidence="3">DnaJ homologue subfamily C member 28 conserved domain-containing protein</fullName>
    </recommendedName>
</protein>
<dbReference type="STRING" id="546874.SAMN04488544_3045"/>
<evidence type="ECO:0000313" key="5">
    <source>
        <dbReference type="Proteomes" id="UP000198825"/>
    </source>
</evidence>
<accession>A0A1H2N005</accession>
<keyword evidence="2" id="KW-0472">Membrane</keyword>
<dbReference type="AlphaFoldDB" id="A0A1H2N005"/>
<organism evidence="4 5">
    <name type="scientific">Microlunatus sagamiharensis</name>
    <dbReference type="NCBI Taxonomy" id="546874"/>
    <lineage>
        <taxon>Bacteria</taxon>
        <taxon>Bacillati</taxon>
        <taxon>Actinomycetota</taxon>
        <taxon>Actinomycetes</taxon>
        <taxon>Propionibacteriales</taxon>
        <taxon>Propionibacteriaceae</taxon>
        <taxon>Microlunatus</taxon>
    </lineage>
</organism>
<keyword evidence="2" id="KW-1133">Transmembrane helix</keyword>
<sequence>MERGEFDDLPGQGKPLNLDDRDPNWWVKGLLEREQIRMPLPTSLQLRREAREIDETVAGCRDEAGVRDVVDELNERILDSHRRRVDGPPVITAKVDLDAVVERWRERRGLRRTHPQAGEVPPGVDAPAEPAGDAEVMDPSPMRSLLRRPWAVGLRLLLWPLVIEVAASLTARTQDDALGAGLLAFAVIAALAFVLALLDGLVLKARPLVLVWSVVTVLVSLLVSFQPTIDGLVDGDGRRALRESFRVDAADLPSSLLFFLVLVGVPAALGAVSGAAVRRSTGSERGRHAGSALT</sequence>
<proteinExistence type="predicted"/>
<evidence type="ECO:0000259" key="3">
    <source>
        <dbReference type="Pfam" id="PF09350"/>
    </source>
</evidence>
<dbReference type="InterPro" id="IPR018961">
    <property type="entry name" value="DnaJ_homolog_subfam-C_membr-28"/>
</dbReference>
<feature type="domain" description="DnaJ homologue subfamily C member 28 conserved" evidence="3">
    <location>
        <begin position="1"/>
        <end position="57"/>
    </location>
</feature>
<feature type="transmembrane region" description="Helical" evidence="2">
    <location>
        <begin position="256"/>
        <end position="277"/>
    </location>
</feature>
<keyword evidence="5" id="KW-1185">Reference proteome</keyword>
<feature type="transmembrane region" description="Helical" evidence="2">
    <location>
        <begin position="210"/>
        <end position="229"/>
    </location>
</feature>
<name>A0A1H2N005_9ACTN</name>
<evidence type="ECO:0000256" key="2">
    <source>
        <dbReference type="SAM" id="Phobius"/>
    </source>
</evidence>